<evidence type="ECO:0000256" key="1">
    <source>
        <dbReference type="ARBA" id="ARBA00004141"/>
    </source>
</evidence>
<dbReference type="GO" id="GO:0032456">
    <property type="term" value="P:endocytic recycling"/>
    <property type="evidence" value="ECO:0007669"/>
    <property type="project" value="Ensembl"/>
</dbReference>
<dbReference type="Proteomes" id="UP000016666">
    <property type="component" value="Chromosome 2"/>
</dbReference>
<dbReference type="InterPro" id="IPR008253">
    <property type="entry name" value="Marvel"/>
</dbReference>
<keyword evidence="3 6" id="KW-1133">Transmembrane helix</keyword>
<organism evidence="8 9">
    <name type="scientific">Anas platyrhynchos platyrhynchos</name>
    <name type="common">Northern mallard</name>
    <dbReference type="NCBI Taxonomy" id="8840"/>
    <lineage>
        <taxon>Eukaryota</taxon>
        <taxon>Metazoa</taxon>
        <taxon>Chordata</taxon>
        <taxon>Craniata</taxon>
        <taxon>Vertebrata</taxon>
        <taxon>Euteleostomi</taxon>
        <taxon>Archelosauria</taxon>
        <taxon>Archosauria</taxon>
        <taxon>Dinosauria</taxon>
        <taxon>Saurischia</taxon>
        <taxon>Theropoda</taxon>
        <taxon>Coelurosauria</taxon>
        <taxon>Aves</taxon>
        <taxon>Neognathae</taxon>
        <taxon>Galloanserae</taxon>
        <taxon>Anseriformes</taxon>
        <taxon>Anatidae</taxon>
        <taxon>Anatinae</taxon>
        <taxon>Anas</taxon>
    </lineage>
</organism>
<dbReference type="Ensembl" id="ENSAPLT00000041630.1">
    <property type="protein sequence ID" value="ENSAPLP00000017644.1"/>
    <property type="gene ID" value="ENSAPLG00000026828.1"/>
</dbReference>
<evidence type="ECO:0000259" key="7">
    <source>
        <dbReference type="PROSITE" id="PS51225"/>
    </source>
</evidence>
<evidence type="ECO:0000256" key="4">
    <source>
        <dbReference type="ARBA" id="ARBA00023136"/>
    </source>
</evidence>
<dbReference type="GO" id="GO:0005886">
    <property type="term" value="C:plasma membrane"/>
    <property type="evidence" value="ECO:0007669"/>
    <property type="project" value="Ensembl"/>
</dbReference>
<feature type="transmembrane region" description="Helical" evidence="6">
    <location>
        <begin position="100"/>
        <end position="121"/>
    </location>
</feature>
<evidence type="ECO:0000256" key="2">
    <source>
        <dbReference type="ARBA" id="ARBA00022692"/>
    </source>
</evidence>
<dbReference type="GO" id="GO:0015031">
    <property type="term" value="P:protein transport"/>
    <property type="evidence" value="ECO:0007669"/>
    <property type="project" value="Ensembl"/>
</dbReference>
<comment type="subcellular location">
    <subcellularLocation>
        <location evidence="1">Membrane</location>
        <topology evidence="1">Multi-pass membrane protein</topology>
    </subcellularLocation>
</comment>
<proteinExistence type="predicted"/>
<sequence>MENGAVYGPTTEPRCKEPRRPCGCTRHRLKGWRLPAKVLQPFLSLLAVIFEEIVEDCSNCGGLYFFEFTSCTAFLLSLLILCVYCTVAYETFGKDKVEKVNFWAMLAIGVIFLLASIVLAATNSSPVPAIMAYVFGFFASMAFLAEVGMEYWDRRKQSTREHPQNSGNTQGTAEDSLLNKRQLCTLWLFKFRLVCQNIPSDCFKSDKSHREKKKIKNGLASVRGKSLSIFTKSPRSSNLNISGRTITACCNIDYHLQG</sequence>
<accession>A0A493SVK9</accession>
<evidence type="ECO:0000256" key="3">
    <source>
        <dbReference type="ARBA" id="ARBA00022989"/>
    </source>
</evidence>
<gene>
    <name evidence="8" type="primary">CMTM6</name>
</gene>
<reference evidence="8" key="2">
    <citation type="submission" date="2025-08" db="UniProtKB">
        <authorList>
            <consortium name="Ensembl"/>
        </authorList>
    </citation>
    <scope>IDENTIFICATION</scope>
</reference>
<keyword evidence="2 5" id="KW-0812">Transmembrane</keyword>
<dbReference type="GO" id="GO:0031647">
    <property type="term" value="P:regulation of protein stability"/>
    <property type="evidence" value="ECO:0007669"/>
    <property type="project" value="Ensembl"/>
</dbReference>
<feature type="transmembrane region" description="Helical" evidence="6">
    <location>
        <begin position="62"/>
        <end position="88"/>
    </location>
</feature>
<name>A0A493SVK9_ANAPP</name>
<feature type="domain" description="MARVEL" evidence="7">
    <location>
        <begin position="28"/>
        <end position="155"/>
    </location>
</feature>
<dbReference type="GO" id="GO:0031901">
    <property type="term" value="C:early endosome membrane"/>
    <property type="evidence" value="ECO:0007669"/>
    <property type="project" value="Ensembl"/>
</dbReference>
<evidence type="ECO:0000313" key="9">
    <source>
        <dbReference type="Proteomes" id="UP000016666"/>
    </source>
</evidence>
<protein>
    <submittedName>
        <fullName evidence="8">CKLF like MARVEL transmembrane domain containing 6</fullName>
    </submittedName>
</protein>
<dbReference type="GO" id="GO:0055038">
    <property type="term" value="C:recycling endosome membrane"/>
    <property type="evidence" value="ECO:0007669"/>
    <property type="project" value="Ensembl"/>
</dbReference>
<evidence type="ECO:0000256" key="6">
    <source>
        <dbReference type="SAM" id="Phobius"/>
    </source>
</evidence>
<evidence type="ECO:0000313" key="8">
    <source>
        <dbReference type="Ensembl" id="ENSAPLP00000017644.1"/>
    </source>
</evidence>
<dbReference type="GeneTree" id="ENSGT00940000157911"/>
<keyword evidence="4 5" id="KW-0472">Membrane</keyword>
<dbReference type="PROSITE" id="PS51225">
    <property type="entry name" value="MARVEL"/>
    <property type="match status" value="1"/>
</dbReference>
<dbReference type="AlphaFoldDB" id="A0A493SVK9"/>
<dbReference type="STRING" id="8840.ENSAPLP00000017644"/>
<keyword evidence="9" id="KW-1185">Reference proteome</keyword>
<reference evidence="8" key="3">
    <citation type="submission" date="2025-09" db="UniProtKB">
        <authorList>
            <consortium name="Ensembl"/>
        </authorList>
    </citation>
    <scope>IDENTIFICATION</scope>
</reference>
<evidence type="ECO:0000256" key="5">
    <source>
        <dbReference type="PROSITE-ProRule" id="PRU00581"/>
    </source>
</evidence>
<feature type="transmembrane region" description="Helical" evidence="6">
    <location>
        <begin position="127"/>
        <end position="147"/>
    </location>
</feature>
<reference evidence="8 9" key="1">
    <citation type="submission" date="2017-10" db="EMBL/GenBank/DDBJ databases">
        <title>A new Pekin duck reference genome.</title>
        <authorList>
            <person name="Hou Z.-C."/>
            <person name="Zhou Z.-K."/>
            <person name="Zhu F."/>
            <person name="Hou S.-S."/>
        </authorList>
    </citation>
    <scope>NUCLEOTIDE SEQUENCE [LARGE SCALE GENOMIC DNA]</scope>
</reference>